<dbReference type="Gene3D" id="2.40.20.10">
    <property type="entry name" value="Plasminogen Kringle 4"/>
    <property type="match status" value="1"/>
</dbReference>
<evidence type="ECO:0000259" key="4">
    <source>
        <dbReference type="PROSITE" id="PS50070"/>
    </source>
</evidence>
<evidence type="ECO:0000256" key="2">
    <source>
        <dbReference type="ARBA" id="ARBA00023157"/>
    </source>
</evidence>
<dbReference type="OrthoDB" id="5917794at2759"/>
<comment type="caution">
    <text evidence="3">Lacks conserved residue(s) required for the propagation of feature annotation.</text>
</comment>
<organism evidence="5 6">
    <name type="scientific">Mytilus coruscus</name>
    <name type="common">Sea mussel</name>
    <dbReference type="NCBI Taxonomy" id="42192"/>
    <lineage>
        <taxon>Eukaryota</taxon>
        <taxon>Metazoa</taxon>
        <taxon>Spiralia</taxon>
        <taxon>Lophotrochozoa</taxon>
        <taxon>Mollusca</taxon>
        <taxon>Bivalvia</taxon>
        <taxon>Autobranchia</taxon>
        <taxon>Pteriomorphia</taxon>
        <taxon>Mytilida</taxon>
        <taxon>Mytiloidea</taxon>
        <taxon>Mytilidae</taxon>
        <taxon>Mytilinae</taxon>
        <taxon>Mytilus</taxon>
    </lineage>
</organism>
<dbReference type="InterPro" id="IPR038178">
    <property type="entry name" value="Kringle_sf"/>
</dbReference>
<dbReference type="Proteomes" id="UP000507470">
    <property type="component" value="Unassembled WGS sequence"/>
</dbReference>
<keyword evidence="1 3" id="KW-0420">Kringle</keyword>
<proteinExistence type="predicted"/>
<evidence type="ECO:0000313" key="6">
    <source>
        <dbReference type="Proteomes" id="UP000507470"/>
    </source>
</evidence>
<sequence>MNSVFVILDCTVSDGTTYVDNTCLTLQSIPPYTTTYGSNITFRCKYRLLQQSVAGFNFCPVELCTPGGWTDGYISCARTECYHERLSKKYMGKRTCGLSGTSCQLWNQQSPHMHSHVSSDFPDLDIDLAMNYCRDPAGTRGEPWCYTTNQNITWEFCEIPQCAVIKGGQTASRDYSKTVKDLPNYLQVYQHMTRSNLNCAEKCNLNPLCDLYTFESSVNQCILYEFDMNGNNVLCSGKDKCYIRHS</sequence>
<dbReference type="PANTHER" id="PTHR24261">
    <property type="entry name" value="PLASMINOGEN-RELATED"/>
    <property type="match status" value="1"/>
</dbReference>
<dbReference type="InterPro" id="IPR000001">
    <property type="entry name" value="Kringle"/>
</dbReference>
<reference evidence="5 6" key="1">
    <citation type="submission" date="2020-06" db="EMBL/GenBank/DDBJ databases">
        <authorList>
            <person name="Li R."/>
            <person name="Bekaert M."/>
        </authorList>
    </citation>
    <scope>NUCLEOTIDE SEQUENCE [LARGE SCALE GENOMIC DNA]</scope>
    <source>
        <strain evidence="6">wild</strain>
    </source>
</reference>
<dbReference type="EC" id="3.4.21.7" evidence="5"/>
<dbReference type="GO" id="GO:0004252">
    <property type="term" value="F:serine-type endopeptidase activity"/>
    <property type="evidence" value="ECO:0007669"/>
    <property type="project" value="UniProtKB-EC"/>
</dbReference>
<dbReference type="EMBL" id="CACVKT020005205">
    <property type="protein sequence ID" value="CAC5393643.1"/>
    <property type="molecule type" value="Genomic_DNA"/>
</dbReference>
<dbReference type="PANTHER" id="PTHR24261:SF7">
    <property type="entry name" value="KRINGLE DOMAIN-CONTAINING PROTEIN"/>
    <property type="match status" value="1"/>
</dbReference>
<keyword evidence="6" id="KW-1185">Reference proteome</keyword>
<dbReference type="PRINTS" id="PR00018">
    <property type="entry name" value="KRINGLE"/>
</dbReference>
<evidence type="ECO:0000313" key="5">
    <source>
        <dbReference type="EMBL" id="CAC5393643.1"/>
    </source>
</evidence>
<dbReference type="PROSITE" id="PS50070">
    <property type="entry name" value="KRINGLE_2"/>
    <property type="match status" value="1"/>
</dbReference>
<keyword evidence="5" id="KW-0378">Hydrolase</keyword>
<dbReference type="InterPro" id="IPR013806">
    <property type="entry name" value="Kringle-like"/>
</dbReference>
<dbReference type="Gene3D" id="3.30.30.180">
    <property type="match status" value="1"/>
</dbReference>
<dbReference type="Pfam" id="PF00051">
    <property type="entry name" value="Kringle"/>
    <property type="match status" value="1"/>
</dbReference>
<evidence type="ECO:0000256" key="3">
    <source>
        <dbReference type="PROSITE-ProRule" id="PRU00121"/>
    </source>
</evidence>
<dbReference type="AlphaFoldDB" id="A0A6J8CB59"/>
<evidence type="ECO:0000256" key="1">
    <source>
        <dbReference type="ARBA" id="ARBA00022572"/>
    </source>
</evidence>
<dbReference type="CDD" id="cd00108">
    <property type="entry name" value="KR"/>
    <property type="match status" value="1"/>
</dbReference>
<keyword evidence="2" id="KW-1015">Disulfide bond</keyword>
<feature type="domain" description="Kringle" evidence="4">
    <location>
        <begin position="80"/>
        <end position="162"/>
    </location>
</feature>
<gene>
    <name evidence="5" type="ORF">MCOR_28488</name>
</gene>
<dbReference type="InterPro" id="IPR050759">
    <property type="entry name" value="Serine_protease_kringle"/>
</dbReference>
<dbReference type="SUPFAM" id="SSF57440">
    <property type="entry name" value="Kringle-like"/>
    <property type="match status" value="1"/>
</dbReference>
<protein>
    <submittedName>
        <fullName evidence="5">PLG</fullName>
        <ecNumber evidence="5">3.4.21.7</ecNumber>
    </submittedName>
</protein>
<accession>A0A6J8CB59</accession>
<dbReference type="SMART" id="SM00130">
    <property type="entry name" value="KR"/>
    <property type="match status" value="1"/>
</dbReference>
<name>A0A6J8CB59_MYTCO</name>